<protein>
    <submittedName>
        <fullName evidence="3">Uncharacterized protein</fullName>
    </submittedName>
</protein>
<reference evidence="2" key="3">
    <citation type="submission" date="2013-11" db="EMBL/GenBank/DDBJ databases">
        <title>The Genome Sequence of Phytophthora parasitica CJ05E6.</title>
        <authorList>
            <consortium name="The Broad Institute Genomics Platform"/>
            <person name="Russ C."/>
            <person name="Tyler B."/>
            <person name="Panabieres F."/>
            <person name="Shan W."/>
            <person name="Tripathy S."/>
            <person name="Grunwald N."/>
            <person name="Machado M."/>
            <person name="Johnson C.S."/>
            <person name="Arredondo F."/>
            <person name="Hong C."/>
            <person name="Coffey M."/>
            <person name="Young S.K."/>
            <person name="Zeng Q."/>
            <person name="Gargeya S."/>
            <person name="Fitzgerald M."/>
            <person name="Abouelleil A."/>
            <person name="Alvarado L."/>
            <person name="Chapman S.B."/>
            <person name="Gainer-Dewar J."/>
            <person name="Goldberg J."/>
            <person name="Griggs A."/>
            <person name="Gujja S."/>
            <person name="Hansen M."/>
            <person name="Howarth C."/>
            <person name="Imamovic A."/>
            <person name="Ireland A."/>
            <person name="Larimer J."/>
            <person name="McCowan C."/>
            <person name="Murphy C."/>
            <person name="Pearson M."/>
            <person name="Poon T.W."/>
            <person name="Priest M."/>
            <person name="Roberts A."/>
            <person name="Saif S."/>
            <person name="Shea T."/>
            <person name="Sykes S."/>
            <person name="Wortman J."/>
            <person name="Nusbaum C."/>
            <person name="Birren B."/>
        </authorList>
    </citation>
    <scope>NUCLEOTIDE SEQUENCE [LARGE SCALE GENOMIC DNA]</scope>
    <source>
        <strain evidence="2">CJ05E6</strain>
    </source>
</reference>
<dbReference type="Proteomes" id="UP000053236">
    <property type="component" value="Unassembled WGS sequence"/>
</dbReference>
<proteinExistence type="predicted"/>
<dbReference type="AlphaFoldDB" id="W2KM24"/>
<reference evidence="3" key="1">
    <citation type="submission" date="2013-11" db="EMBL/GenBank/DDBJ databases">
        <title>The Genome Sequence of Phytophthora parasitica CHvinca01.</title>
        <authorList>
            <consortium name="The Broad Institute Genomics Platform"/>
            <person name="Russ C."/>
            <person name="Tyler B."/>
            <person name="Panabieres F."/>
            <person name="Shan W."/>
            <person name="Tripathy S."/>
            <person name="Grunwald N."/>
            <person name="Machado M."/>
            <person name="Johnson C.S."/>
            <person name="Arredondo F."/>
            <person name="Hong C."/>
            <person name="Coffey M."/>
            <person name="Young S.K."/>
            <person name="Zeng Q."/>
            <person name="Gargeya S."/>
            <person name="Fitzgerald M."/>
            <person name="Abouelleil A."/>
            <person name="Alvarado L."/>
            <person name="Chapman S.B."/>
            <person name="Gainer-Dewar J."/>
            <person name="Goldberg J."/>
            <person name="Griggs A."/>
            <person name="Gujja S."/>
            <person name="Hansen M."/>
            <person name="Howarth C."/>
            <person name="Imamovic A."/>
            <person name="Ireland A."/>
            <person name="Larimer J."/>
            <person name="McCowan C."/>
            <person name="Murphy C."/>
            <person name="Pearson M."/>
            <person name="Poon T.W."/>
            <person name="Priest M."/>
            <person name="Roberts A."/>
            <person name="Saif S."/>
            <person name="Shea T."/>
            <person name="Sykes S."/>
            <person name="Wortman J."/>
            <person name="Nusbaum C."/>
            <person name="Birren B."/>
        </authorList>
    </citation>
    <scope>NUCLEOTIDE SEQUENCE [LARGE SCALE GENOMIC DNA]</scope>
    <source>
        <strain evidence="3">CHvinca01</strain>
    </source>
</reference>
<name>W2KM24_PHYNI</name>
<dbReference type="EMBL" id="KI674901">
    <property type="protein sequence ID" value="ETL32160.1"/>
    <property type="molecule type" value="Genomic_DNA"/>
</dbReference>
<dbReference type="Proteomes" id="UP000054423">
    <property type="component" value="Unassembled WGS sequence"/>
</dbReference>
<evidence type="ECO:0000313" key="3">
    <source>
        <dbReference type="EMBL" id="ETL85400.1"/>
    </source>
</evidence>
<dbReference type="Proteomes" id="UP000053864">
    <property type="component" value="Unassembled WGS sequence"/>
</dbReference>
<dbReference type="EMBL" id="KI681607">
    <property type="protein sequence ID" value="ETL85400.1"/>
    <property type="molecule type" value="Genomic_DNA"/>
</dbReference>
<dbReference type="EMBL" id="KI688146">
    <property type="protein sequence ID" value="ETK78726.1"/>
    <property type="molecule type" value="Genomic_DNA"/>
</dbReference>
<reference evidence="1" key="2">
    <citation type="submission" date="2013-11" db="EMBL/GenBank/DDBJ databases">
        <title>The Genome Sequence of Phytophthora parasitica CJ02B3.</title>
        <authorList>
            <consortium name="The Broad Institute Genomics Platform"/>
            <person name="Russ C."/>
            <person name="Tyler B."/>
            <person name="Panabieres F."/>
            <person name="Shan W."/>
            <person name="Tripathy S."/>
            <person name="Grunwald N."/>
            <person name="Machado M."/>
            <person name="Johnson C.S."/>
            <person name="Arredondo F."/>
            <person name="Hong C."/>
            <person name="Coffey M."/>
            <person name="Young S.K."/>
            <person name="Zeng Q."/>
            <person name="Gargeya S."/>
            <person name="Fitzgerald M."/>
            <person name="Abouelleil A."/>
            <person name="Alvarado L."/>
            <person name="Chapman S.B."/>
            <person name="Gainer-Dewar J."/>
            <person name="Goldberg J."/>
            <person name="Griggs A."/>
            <person name="Gujja S."/>
            <person name="Hansen M."/>
            <person name="Howarth C."/>
            <person name="Imamovic A."/>
            <person name="Ireland A."/>
            <person name="Larimer J."/>
            <person name="McCowan C."/>
            <person name="Murphy C."/>
            <person name="Pearson M."/>
            <person name="Poon T.W."/>
            <person name="Priest M."/>
            <person name="Roberts A."/>
            <person name="Saif S."/>
            <person name="Shea T."/>
            <person name="Sykes S."/>
            <person name="Wortman J."/>
            <person name="Nusbaum C."/>
            <person name="Birren B."/>
        </authorList>
    </citation>
    <scope>NUCLEOTIDE SEQUENCE [LARGE SCALE GENOMIC DNA]</scope>
    <source>
        <strain evidence="1">CJ02B3</strain>
    </source>
</reference>
<gene>
    <name evidence="1" type="ORF">L915_15319</name>
    <name evidence="2" type="ORF">L916_15211</name>
    <name evidence="3" type="ORF">L917_15041</name>
</gene>
<accession>W2KM24</accession>
<evidence type="ECO:0000313" key="1">
    <source>
        <dbReference type="EMBL" id="ETK78726.1"/>
    </source>
</evidence>
<organism evidence="3">
    <name type="scientific">Phytophthora nicotianae</name>
    <name type="common">Potato buckeye rot agent</name>
    <name type="synonym">Phytophthora parasitica</name>
    <dbReference type="NCBI Taxonomy" id="4792"/>
    <lineage>
        <taxon>Eukaryota</taxon>
        <taxon>Sar</taxon>
        <taxon>Stramenopiles</taxon>
        <taxon>Oomycota</taxon>
        <taxon>Peronosporomycetes</taxon>
        <taxon>Peronosporales</taxon>
        <taxon>Peronosporaceae</taxon>
        <taxon>Phytophthora</taxon>
    </lineage>
</organism>
<sequence>MLALPVNPTSIMSPSLGITSSVIPVEWEGFLMVTPTTPRRVGHH</sequence>
<evidence type="ECO:0000313" key="2">
    <source>
        <dbReference type="EMBL" id="ETL32160.1"/>
    </source>
</evidence>